<dbReference type="EMBL" id="JAIWYP010000009">
    <property type="protein sequence ID" value="KAH3778421.1"/>
    <property type="molecule type" value="Genomic_DNA"/>
</dbReference>
<organism evidence="2 3">
    <name type="scientific">Dreissena polymorpha</name>
    <name type="common">Zebra mussel</name>
    <name type="synonym">Mytilus polymorpha</name>
    <dbReference type="NCBI Taxonomy" id="45954"/>
    <lineage>
        <taxon>Eukaryota</taxon>
        <taxon>Metazoa</taxon>
        <taxon>Spiralia</taxon>
        <taxon>Lophotrochozoa</taxon>
        <taxon>Mollusca</taxon>
        <taxon>Bivalvia</taxon>
        <taxon>Autobranchia</taxon>
        <taxon>Heteroconchia</taxon>
        <taxon>Euheterodonta</taxon>
        <taxon>Imparidentia</taxon>
        <taxon>Neoheterodontei</taxon>
        <taxon>Myida</taxon>
        <taxon>Dreissenoidea</taxon>
        <taxon>Dreissenidae</taxon>
        <taxon>Dreissena</taxon>
    </lineage>
</organism>
<reference evidence="2" key="2">
    <citation type="submission" date="2020-11" db="EMBL/GenBank/DDBJ databases">
        <authorList>
            <person name="McCartney M.A."/>
            <person name="Auch B."/>
            <person name="Kono T."/>
            <person name="Mallez S."/>
            <person name="Becker A."/>
            <person name="Gohl D.M."/>
            <person name="Silverstein K.A.T."/>
            <person name="Koren S."/>
            <person name="Bechman K.B."/>
            <person name="Herman A."/>
            <person name="Abrahante J.E."/>
            <person name="Garbe J."/>
        </authorList>
    </citation>
    <scope>NUCLEOTIDE SEQUENCE</scope>
    <source>
        <strain evidence="2">Duluth1</strain>
        <tissue evidence="2">Whole animal</tissue>
    </source>
</reference>
<reference evidence="2" key="1">
    <citation type="journal article" date="2019" name="bioRxiv">
        <title>The Genome of the Zebra Mussel, Dreissena polymorpha: A Resource for Invasive Species Research.</title>
        <authorList>
            <person name="McCartney M.A."/>
            <person name="Auch B."/>
            <person name="Kono T."/>
            <person name="Mallez S."/>
            <person name="Zhang Y."/>
            <person name="Obille A."/>
            <person name="Becker A."/>
            <person name="Abrahante J.E."/>
            <person name="Garbe J."/>
            <person name="Badalamenti J.P."/>
            <person name="Herman A."/>
            <person name="Mangelson H."/>
            <person name="Liachko I."/>
            <person name="Sullivan S."/>
            <person name="Sone E.D."/>
            <person name="Koren S."/>
            <person name="Silverstein K.A.T."/>
            <person name="Beckman K.B."/>
            <person name="Gohl D.M."/>
        </authorList>
    </citation>
    <scope>NUCLEOTIDE SEQUENCE</scope>
    <source>
        <strain evidence="2">Duluth1</strain>
        <tissue evidence="2">Whole animal</tissue>
    </source>
</reference>
<evidence type="ECO:0000256" key="1">
    <source>
        <dbReference type="SAM" id="MobiDB-lite"/>
    </source>
</evidence>
<protein>
    <submittedName>
        <fullName evidence="2">Uncharacterized protein</fullName>
    </submittedName>
</protein>
<feature type="region of interest" description="Disordered" evidence="1">
    <location>
        <begin position="29"/>
        <end position="51"/>
    </location>
</feature>
<accession>A0A9D4EH10</accession>
<evidence type="ECO:0000313" key="2">
    <source>
        <dbReference type="EMBL" id="KAH3778421.1"/>
    </source>
</evidence>
<keyword evidence="3" id="KW-1185">Reference proteome</keyword>
<dbReference type="AlphaFoldDB" id="A0A9D4EH10"/>
<evidence type="ECO:0000313" key="3">
    <source>
        <dbReference type="Proteomes" id="UP000828390"/>
    </source>
</evidence>
<gene>
    <name evidence="2" type="ORF">DPMN_179879</name>
</gene>
<proteinExistence type="predicted"/>
<sequence>MFKVVAVGSRPEQFWRPHCVLLRPYCVPPASMASSLRPGSRLGRSKDASRV</sequence>
<dbReference type="Proteomes" id="UP000828390">
    <property type="component" value="Unassembled WGS sequence"/>
</dbReference>
<comment type="caution">
    <text evidence="2">The sequence shown here is derived from an EMBL/GenBank/DDBJ whole genome shotgun (WGS) entry which is preliminary data.</text>
</comment>
<name>A0A9D4EH10_DREPO</name>